<protein>
    <submittedName>
        <fullName evidence="3">Phosphate-binding protein</fullName>
    </submittedName>
</protein>
<reference evidence="3 4" key="1">
    <citation type="submission" date="2019-11" db="EMBL/GenBank/DDBJ databases">
        <title>Comparative genomics of hydrocarbon-degrading Desulfosarcina strains.</title>
        <authorList>
            <person name="Watanabe M."/>
            <person name="Kojima H."/>
            <person name="Fukui M."/>
        </authorList>
    </citation>
    <scope>NUCLEOTIDE SEQUENCE [LARGE SCALE GENOMIC DNA]</scope>
    <source>
        <strain evidence="3 4">28bB2T</strain>
    </source>
</reference>
<sequence length="302" mass="32827">MIEVTDEPKTTSVFVLEKTMVLVKIMKISFFNGRSIAVVCLLTLFLFAGAVNAGQPLVIAGTGDSQALLYMLAGQLMKRHPEYQIEIPDSIGSGGGIKGLLQKRFELVRTARPLKAKEQDGTLVENPFALSPIAFCTHPSVTGVDNLTSTQVIGIYTGVIANWKQVGGQPAPIYPVDREAGDSSRTILERNMENFKAARSVAKIFYSTPEAAEAIAGHKYTIGFLPLGLARSLYLNILSIDGVSPGRDSLRNGQYPYFSIFYLVSHVGCSKTAKAFVDYVYSPEAVEIIKEHGLVPMARAHP</sequence>
<evidence type="ECO:0000256" key="1">
    <source>
        <dbReference type="ARBA" id="ARBA00022729"/>
    </source>
</evidence>
<evidence type="ECO:0000259" key="2">
    <source>
        <dbReference type="Pfam" id="PF12849"/>
    </source>
</evidence>
<dbReference type="KEGG" id="dov:DSCO28_28760"/>
<dbReference type="EMBL" id="AP021876">
    <property type="protein sequence ID" value="BBO82310.1"/>
    <property type="molecule type" value="Genomic_DNA"/>
</dbReference>
<dbReference type="Pfam" id="PF12849">
    <property type="entry name" value="PBP_like_2"/>
    <property type="match status" value="1"/>
</dbReference>
<dbReference type="InterPro" id="IPR050811">
    <property type="entry name" value="Phosphate_ABC_transporter"/>
</dbReference>
<dbReference type="PANTHER" id="PTHR30570:SF1">
    <property type="entry name" value="PHOSPHATE-BINDING PROTEIN PSTS"/>
    <property type="match status" value="1"/>
</dbReference>
<accession>A0A5K7ZQU5</accession>
<dbReference type="RefSeq" id="WP_155322802.1">
    <property type="nucleotide sequence ID" value="NZ_AP021876.1"/>
</dbReference>
<dbReference type="Proteomes" id="UP000425960">
    <property type="component" value="Chromosome"/>
</dbReference>
<dbReference type="InterPro" id="IPR024370">
    <property type="entry name" value="PBP_domain"/>
</dbReference>
<dbReference type="SUPFAM" id="SSF53850">
    <property type="entry name" value="Periplasmic binding protein-like II"/>
    <property type="match status" value="1"/>
</dbReference>
<evidence type="ECO:0000313" key="4">
    <source>
        <dbReference type="Proteomes" id="UP000425960"/>
    </source>
</evidence>
<evidence type="ECO:0000313" key="3">
    <source>
        <dbReference type="EMBL" id="BBO82310.1"/>
    </source>
</evidence>
<dbReference type="PANTHER" id="PTHR30570">
    <property type="entry name" value="PERIPLASMIC PHOSPHATE BINDING COMPONENT OF PHOSPHATE ABC TRANSPORTER"/>
    <property type="match status" value="1"/>
</dbReference>
<organism evidence="3 4">
    <name type="scientific">Desulfosarcina ovata subsp. sediminis</name>
    <dbReference type="NCBI Taxonomy" id="885957"/>
    <lineage>
        <taxon>Bacteria</taxon>
        <taxon>Pseudomonadati</taxon>
        <taxon>Thermodesulfobacteriota</taxon>
        <taxon>Desulfobacteria</taxon>
        <taxon>Desulfobacterales</taxon>
        <taxon>Desulfosarcinaceae</taxon>
        <taxon>Desulfosarcina</taxon>
    </lineage>
</organism>
<name>A0A5K7ZQU5_9BACT</name>
<dbReference type="Gene3D" id="3.40.190.10">
    <property type="entry name" value="Periplasmic binding protein-like II"/>
    <property type="match status" value="2"/>
</dbReference>
<gene>
    <name evidence="3" type="ORF">DSCO28_28760</name>
</gene>
<dbReference type="AlphaFoldDB" id="A0A5K7ZQU5"/>
<feature type="domain" description="PBP" evidence="2">
    <location>
        <begin position="51"/>
        <end position="284"/>
    </location>
</feature>
<keyword evidence="1" id="KW-0732">Signal</keyword>
<proteinExistence type="predicted"/>